<reference evidence="6 7" key="1">
    <citation type="submission" date="2019-04" db="EMBL/GenBank/DDBJ databases">
        <title>Isachenkonia alkalipeptolytica gen. nov. sp. nov. a new anaerobic, alkiliphilic organothrophic bacterium capable to reduce synthesized ferrihydrite isolated from a soda lake.</title>
        <authorList>
            <person name="Toshchakov S.V."/>
            <person name="Zavarzina D.G."/>
            <person name="Zhilina T.N."/>
            <person name="Kostrikina N.A."/>
            <person name="Kublanov I.V."/>
        </authorList>
    </citation>
    <scope>NUCLEOTIDE SEQUENCE [LARGE SCALE GENOMIC DNA]</scope>
    <source>
        <strain evidence="6 7">Z-1701</strain>
    </source>
</reference>
<dbReference type="Gene3D" id="1.50.10.150">
    <property type="entry name" value="Voltage-dependent anion channel"/>
    <property type="match status" value="1"/>
</dbReference>
<organism evidence="6 7">
    <name type="scientific">Isachenkonia alkalipeptolytica</name>
    <dbReference type="NCBI Taxonomy" id="2565777"/>
    <lineage>
        <taxon>Bacteria</taxon>
        <taxon>Bacillati</taxon>
        <taxon>Bacillota</taxon>
        <taxon>Clostridia</taxon>
        <taxon>Eubacteriales</taxon>
        <taxon>Clostridiaceae</taxon>
        <taxon>Isachenkonia</taxon>
    </lineage>
</organism>
<evidence type="ECO:0000256" key="5">
    <source>
        <dbReference type="SAM" id="Phobius"/>
    </source>
</evidence>
<dbReference type="PANTHER" id="PTHR37955:SF1">
    <property type="entry name" value="DEP DOMAIN-CONTAINING PROTEIN"/>
    <property type="match status" value="1"/>
</dbReference>
<evidence type="ECO:0000256" key="1">
    <source>
        <dbReference type="ARBA" id="ARBA00004141"/>
    </source>
</evidence>
<gene>
    <name evidence="6" type="ORF">ISALK_07065</name>
</gene>
<keyword evidence="4 5" id="KW-0472">Membrane</keyword>
<dbReference type="InterPro" id="IPR038665">
    <property type="entry name" value="Voltage-dep_anion_channel_sf"/>
</dbReference>
<feature type="transmembrane region" description="Helical" evidence="5">
    <location>
        <begin position="125"/>
        <end position="148"/>
    </location>
</feature>
<evidence type="ECO:0000256" key="3">
    <source>
        <dbReference type="ARBA" id="ARBA00022989"/>
    </source>
</evidence>
<feature type="transmembrane region" description="Helical" evidence="5">
    <location>
        <begin position="187"/>
        <end position="205"/>
    </location>
</feature>
<comment type="caution">
    <text evidence="6">The sequence shown here is derived from an EMBL/GenBank/DDBJ whole genome shotgun (WGS) entry which is preliminary data.</text>
</comment>
<feature type="transmembrane region" description="Helical" evidence="5">
    <location>
        <begin position="211"/>
        <end position="229"/>
    </location>
</feature>
<dbReference type="EMBL" id="SUMG01000006">
    <property type="protein sequence ID" value="NBG88258.1"/>
    <property type="molecule type" value="Genomic_DNA"/>
</dbReference>
<dbReference type="RefSeq" id="WP_160720612.1">
    <property type="nucleotide sequence ID" value="NZ_SUMG01000006.1"/>
</dbReference>
<feature type="transmembrane region" description="Helical" evidence="5">
    <location>
        <begin position="67"/>
        <end position="86"/>
    </location>
</feature>
<evidence type="ECO:0000256" key="4">
    <source>
        <dbReference type="ARBA" id="ARBA00023136"/>
    </source>
</evidence>
<dbReference type="CDD" id="cd09325">
    <property type="entry name" value="TDT_C4-dicarb_trans"/>
    <property type="match status" value="1"/>
</dbReference>
<keyword evidence="7" id="KW-1185">Reference proteome</keyword>
<dbReference type="GO" id="GO:0005886">
    <property type="term" value="C:plasma membrane"/>
    <property type="evidence" value="ECO:0007669"/>
    <property type="project" value="TreeGrafter"/>
</dbReference>
<feature type="transmembrane region" description="Helical" evidence="5">
    <location>
        <begin position="277"/>
        <end position="295"/>
    </location>
</feature>
<accession>A0AA44BDT0</accession>
<dbReference type="Pfam" id="PF03595">
    <property type="entry name" value="SLAC1"/>
    <property type="match status" value="1"/>
</dbReference>
<comment type="subcellular location">
    <subcellularLocation>
        <location evidence="1">Membrane</location>
        <topology evidence="1">Multi-pass membrane protein</topology>
    </subcellularLocation>
</comment>
<dbReference type="Proteomes" id="UP000449710">
    <property type="component" value="Unassembled WGS sequence"/>
</dbReference>
<proteinExistence type="predicted"/>
<feature type="transmembrane region" description="Helical" evidence="5">
    <location>
        <begin position="241"/>
        <end position="265"/>
    </location>
</feature>
<evidence type="ECO:0000313" key="7">
    <source>
        <dbReference type="Proteomes" id="UP000449710"/>
    </source>
</evidence>
<dbReference type="AlphaFoldDB" id="A0AA44BDT0"/>
<dbReference type="InterPro" id="IPR004695">
    <property type="entry name" value="SLAC1/Mae1/Ssu1/TehA"/>
</dbReference>
<keyword evidence="2 5" id="KW-0812">Transmembrane</keyword>
<sequence>MKRFLKTLPLPISGLMLGLAALGNLLGPYAGGLRYFLGSISALIFLSLIVKVLLFPKSLREGFDNPVVGSIFPTFTMGGMLLSTYINPYFPAGAFGLWVLSLVLNALIIVLFTKKYVLNFSIKKVFSSYFVMYVGIVVASVTAPLYGLEALGQAVFWFGLFAYLLWLPIVIYRVFWVKEIPEAAKPIAIIFAAPASLLLAGYLSSFPEKSMGMVVFLGSLGLLMTVFALSQMPKMLRLPFYPSYSAFTFPFVISAIAFNGMTGYFSVQGIENGALDFIRGFQIAWAAAMVLYVLVRFGMLFQKQAALQKEAA</sequence>
<evidence type="ECO:0000256" key="2">
    <source>
        <dbReference type="ARBA" id="ARBA00022692"/>
    </source>
</evidence>
<dbReference type="GO" id="GO:0046583">
    <property type="term" value="F:monoatomic cation efflux transmembrane transporter activity"/>
    <property type="evidence" value="ECO:0007669"/>
    <property type="project" value="TreeGrafter"/>
</dbReference>
<feature type="transmembrane region" description="Helical" evidence="5">
    <location>
        <begin position="33"/>
        <end position="55"/>
    </location>
</feature>
<evidence type="ECO:0000313" key="6">
    <source>
        <dbReference type="EMBL" id="NBG88258.1"/>
    </source>
</evidence>
<dbReference type="PANTHER" id="PTHR37955">
    <property type="entry name" value="TELLURITE RESISTANCE PROTEIN TEHA"/>
    <property type="match status" value="1"/>
</dbReference>
<keyword evidence="3 5" id="KW-1133">Transmembrane helix</keyword>
<feature type="transmembrane region" description="Helical" evidence="5">
    <location>
        <begin position="154"/>
        <end position="175"/>
    </location>
</feature>
<name>A0AA44BDT0_9CLOT</name>
<dbReference type="InterPro" id="IPR052951">
    <property type="entry name" value="Tellurite_res_ion_channel"/>
</dbReference>
<feature type="transmembrane region" description="Helical" evidence="5">
    <location>
        <begin position="92"/>
        <end position="113"/>
    </location>
</feature>
<protein>
    <submittedName>
        <fullName evidence="6">TDT family transporter</fullName>
    </submittedName>
</protein>